<dbReference type="InterPro" id="IPR043738">
    <property type="entry name" value="DUF5683"/>
</dbReference>
<feature type="domain" description="DUF5683" evidence="1">
    <location>
        <begin position="48"/>
        <end position="193"/>
    </location>
</feature>
<protein>
    <recommendedName>
        <fullName evidence="1">DUF5683 domain-containing protein</fullName>
    </recommendedName>
</protein>
<dbReference type="Pfam" id="PF18935">
    <property type="entry name" value="DUF5683"/>
    <property type="match status" value="1"/>
</dbReference>
<evidence type="ECO:0000313" key="2">
    <source>
        <dbReference type="EMBL" id="AYA35686.1"/>
    </source>
</evidence>
<sequence length="206" mass="22424">MAVGLLCLSAPAQAQTVTAGSDSARVAAGPTVPDSLRRRERLLGIRVSRPTKAVILAAVLPGAGQVYNRKYWKLPLVYGALGGTIAGELFYLDRYREFRDGYNARRAGLPDPGERSSKFSTDASQQQALNFYRTQRDVFFAYIAGAYALQMLDALVDAHLHDFDVSDDLSLRWQPTTLPTPSGPAAGVAITFTLRPGHSPAVPRRF</sequence>
<evidence type="ECO:0000259" key="1">
    <source>
        <dbReference type="Pfam" id="PF18935"/>
    </source>
</evidence>
<name>A0A3B7R7P7_9BACT</name>
<dbReference type="EMBL" id="CP032317">
    <property type="protein sequence ID" value="AYA35686.1"/>
    <property type="molecule type" value="Genomic_DNA"/>
</dbReference>
<dbReference type="OrthoDB" id="9813910at2"/>
<organism evidence="2 3">
    <name type="scientific">Hymenobacter oligotrophus</name>
    <dbReference type="NCBI Taxonomy" id="2319843"/>
    <lineage>
        <taxon>Bacteria</taxon>
        <taxon>Pseudomonadati</taxon>
        <taxon>Bacteroidota</taxon>
        <taxon>Cytophagia</taxon>
        <taxon>Cytophagales</taxon>
        <taxon>Hymenobacteraceae</taxon>
        <taxon>Hymenobacter</taxon>
    </lineage>
</organism>
<gene>
    <name evidence="2" type="ORF">D3Y59_00630</name>
</gene>
<evidence type="ECO:0000313" key="3">
    <source>
        <dbReference type="Proteomes" id="UP000262802"/>
    </source>
</evidence>
<proteinExistence type="predicted"/>
<dbReference type="AlphaFoldDB" id="A0A3B7R7P7"/>
<reference evidence="2 3" key="1">
    <citation type="submission" date="2018-09" db="EMBL/GenBank/DDBJ databases">
        <title>Hymenobacter medium sp. nov., isolated from R2A medium.</title>
        <authorList>
            <person name="Yingchao G."/>
        </authorList>
    </citation>
    <scope>NUCLEOTIDE SEQUENCE [LARGE SCALE GENOMIC DNA]</scope>
    <source>
        <strain evidence="3">sh-6</strain>
    </source>
</reference>
<accession>A0A3B7R7P7</accession>
<dbReference type="Proteomes" id="UP000262802">
    <property type="component" value="Chromosome"/>
</dbReference>
<keyword evidence="3" id="KW-1185">Reference proteome</keyword>
<dbReference type="KEGG" id="hyh:D3Y59_00630"/>